<dbReference type="InterPro" id="IPR019149">
    <property type="entry name" value="ABHD18"/>
</dbReference>
<dbReference type="Gene3D" id="3.40.50.1820">
    <property type="entry name" value="alpha/beta hydrolase"/>
    <property type="match status" value="1"/>
</dbReference>
<protein>
    <submittedName>
        <fullName evidence="1">Protein ABHD18</fullName>
    </submittedName>
</protein>
<organism evidence="1 2">
    <name type="scientific">Hondaea fermentalgiana</name>
    <dbReference type="NCBI Taxonomy" id="2315210"/>
    <lineage>
        <taxon>Eukaryota</taxon>
        <taxon>Sar</taxon>
        <taxon>Stramenopiles</taxon>
        <taxon>Bigyra</taxon>
        <taxon>Labyrinthulomycetes</taxon>
        <taxon>Thraustochytrida</taxon>
        <taxon>Thraustochytriidae</taxon>
        <taxon>Hondaea</taxon>
    </lineage>
</organism>
<dbReference type="OrthoDB" id="9987145at2759"/>
<dbReference type="InParanoid" id="A0A2R5G6R1"/>
<keyword evidence="2" id="KW-1185">Reference proteome</keyword>
<reference evidence="1 2" key="1">
    <citation type="submission" date="2017-12" db="EMBL/GenBank/DDBJ databases">
        <title>Sequencing, de novo assembly and annotation of complete genome of a new Thraustochytrid species, strain FCC1311.</title>
        <authorList>
            <person name="Sedici K."/>
            <person name="Godart F."/>
            <person name="Aiese Cigliano R."/>
            <person name="Sanseverino W."/>
            <person name="Barakat M."/>
            <person name="Ortet P."/>
            <person name="Marechal E."/>
            <person name="Cagnac O."/>
            <person name="Amato A."/>
        </authorList>
    </citation>
    <scope>NUCLEOTIDE SEQUENCE [LARGE SCALE GENOMIC DNA]</scope>
</reference>
<gene>
    <name evidence="1" type="ORF">FCC1311_003512</name>
</gene>
<comment type="caution">
    <text evidence="1">The sequence shown here is derived from an EMBL/GenBank/DDBJ whole genome shotgun (WGS) entry which is preliminary data.</text>
</comment>
<sequence>MSAVFGFAGGLLDLGFGHVHSNKLLEKGWGEEILSLEADLNDLLVGEGSVPLRDISDFSYTNEGEPVQVAKFSSPCAEWLPEESKTGYAAVVKPPANIPLRAAIVLIPATGDVGFSARVKQVAQPLASVGVASILPQVPYYGRRKPQDQKSIYVRTFGEFLMQTTATIVEAAKLAKLAAALFPDVPLGLAGTSAGGGYGMAAYPSLLRELETVGEERPIAICTHVSTSRHMPMLTSVFGDLCDFDGLVDKDKPGVETVTAARARVRSVLEHRGVERYFRVLGSSFSPKDAAYTCVLAKHDRCVVPEEAMILPQVLTPYVNKARIVEVNGGHLTSIMRTSKVLPNNILETFGMLKAAPSFAKLAVRGLRQCRR</sequence>
<dbReference type="AlphaFoldDB" id="A0A2R5G6R1"/>
<evidence type="ECO:0000313" key="2">
    <source>
        <dbReference type="Proteomes" id="UP000241890"/>
    </source>
</evidence>
<dbReference type="PANTHER" id="PTHR13617:SF14">
    <property type="entry name" value="PROTEIN ABHD18"/>
    <property type="match status" value="1"/>
</dbReference>
<dbReference type="PANTHER" id="PTHR13617">
    <property type="entry name" value="PROTEIN ABHD18"/>
    <property type="match status" value="1"/>
</dbReference>
<dbReference type="SUPFAM" id="SSF53474">
    <property type="entry name" value="alpha/beta-Hydrolases"/>
    <property type="match status" value="1"/>
</dbReference>
<evidence type="ECO:0000313" key="1">
    <source>
        <dbReference type="EMBL" id="GBG24133.1"/>
    </source>
</evidence>
<dbReference type="InterPro" id="IPR029058">
    <property type="entry name" value="AB_hydrolase_fold"/>
</dbReference>
<accession>A0A2R5G6R1</accession>
<dbReference type="EMBL" id="BEYU01000004">
    <property type="protein sequence ID" value="GBG24133.1"/>
    <property type="molecule type" value="Genomic_DNA"/>
</dbReference>
<proteinExistence type="predicted"/>
<dbReference type="Proteomes" id="UP000241890">
    <property type="component" value="Unassembled WGS sequence"/>
</dbReference>
<name>A0A2R5G6R1_9STRA</name>
<dbReference type="Pfam" id="PF09752">
    <property type="entry name" value="ABHD18"/>
    <property type="match status" value="1"/>
</dbReference>